<evidence type="ECO:0000313" key="1">
    <source>
        <dbReference type="EMBL" id="KAJ8667232.1"/>
    </source>
</evidence>
<protein>
    <submittedName>
        <fullName evidence="1">Uncharacterized protein</fullName>
    </submittedName>
</protein>
<keyword evidence="2" id="KW-1185">Reference proteome</keyword>
<accession>A0ACC2N7X2</accession>
<name>A0ACC2N7X2_9HYME</name>
<dbReference type="EMBL" id="CM056744">
    <property type="protein sequence ID" value="KAJ8667232.1"/>
    <property type="molecule type" value="Genomic_DNA"/>
</dbReference>
<organism evidence="1 2">
    <name type="scientific">Eretmocerus hayati</name>
    <dbReference type="NCBI Taxonomy" id="131215"/>
    <lineage>
        <taxon>Eukaryota</taxon>
        <taxon>Metazoa</taxon>
        <taxon>Ecdysozoa</taxon>
        <taxon>Arthropoda</taxon>
        <taxon>Hexapoda</taxon>
        <taxon>Insecta</taxon>
        <taxon>Pterygota</taxon>
        <taxon>Neoptera</taxon>
        <taxon>Endopterygota</taxon>
        <taxon>Hymenoptera</taxon>
        <taxon>Apocrita</taxon>
        <taxon>Proctotrupomorpha</taxon>
        <taxon>Chalcidoidea</taxon>
        <taxon>Aphelinidae</taxon>
        <taxon>Aphelininae</taxon>
        <taxon>Eretmocerus</taxon>
    </lineage>
</organism>
<gene>
    <name evidence="1" type="ORF">QAD02_008894</name>
</gene>
<evidence type="ECO:0000313" key="2">
    <source>
        <dbReference type="Proteomes" id="UP001239111"/>
    </source>
</evidence>
<reference evidence="1" key="1">
    <citation type="submission" date="2023-04" db="EMBL/GenBank/DDBJ databases">
        <title>A chromosome-level genome assembly of the parasitoid wasp Eretmocerus hayati.</title>
        <authorList>
            <person name="Zhong Y."/>
            <person name="Liu S."/>
            <person name="Liu Y."/>
        </authorList>
    </citation>
    <scope>NUCLEOTIDE SEQUENCE</scope>
    <source>
        <strain evidence="1">ZJU_SS_LIU_2023</strain>
    </source>
</reference>
<sequence length="414" mass="47449">MIPAGSLAHFQNVEQILSEFIVWNSRERVTSEYRAENFVIEEPTIDRITVEQTNHCFDIYAAGPSRTTSPTSCHSVASDQKTTVDTFSCAICEEDFDDPVEFNNHVMTHSKKMRYSCSQCDKSFVAKQSLTRHMMTHTGRLPHFCDICGRGCTDISVLKDHKKTHMNEKPFSCEVCNKSFKRQFNLKAHAKIHEKTSPFSCSICYRRFNFKVNYKKHLREHVGSKENPCRIPLVCPSCGKEFPTIKTLNKHMKQHLTPKPESYPCTICGRSYRFLSSLSRHQEWHENQNTYDCTICGKTLTRRDSLVKHMRTQHTIGSFSTTTEGTILGNMSIVVKNSEGCDDHLEDQQQQSQYVAHVTGTSMPVLSHEEISGIFMRVRMHDYNAHQCDEETSERGASTHHKEYGIGSTDRPTE</sequence>
<dbReference type="Proteomes" id="UP001239111">
    <property type="component" value="Chromosome 4"/>
</dbReference>
<comment type="caution">
    <text evidence="1">The sequence shown here is derived from an EMBL/GenBank/DDBJ whole genome shotgun (WGS) entry which is preliminary data.</text>
</comment>
<proteinExistence type="predicted"/>